<accession>A0A8S0YR49</accession>
<comment type="caution">
    <text evidence="2">The sequence shown here is derived from an EMBL/GenBank/DDBJ whole genome shotgun (WGS) entry which is preliminary data.</text>
</comment>
<dbReference type="Proteomes" id="UP000494256">
    <property type="component" value="Unassembled WGS sequence"/>
</dbReference>
<protein>
    <submittedName>
        <fullName evidence="2">Uncharacterized protein</fullName>
    </submittedName>
</protein>
<name>A0A8S0YR49_ARCPL</name>
<organism evidence="2 3">
    <name type="scientific">Arctia plantaginis</name>
    <name type="common">Wood tiger moth</name>
    <name type="synonym">Phalaena plantaginis</name>
    <dbReference type="NCBI Taxonomy" id="874455"/>
    <lineage>
        <taxon>Eukaryota</taxon>
        <taxon>Metazoa</taxon>
        <taxon>Ecdysozoa</taxon>
        <taxon>Arthropoda</taxon>
        <taxon>Hexapoda</taxon>
        <taxon>Insecta</taxon>
        <taxon>Pterygota</taxon>
        <taxon>Neoptera</taxon>
        <taxon>Endopterygota</taxon>
        <taxon>Lepidoptera</taxon>
        <taxon>Glossata</taxon>
        <taxon>Ditrysia</taxon>
        <taxon>Noctuoidea</taxon>
        <taxon>Erebidae</taxon>
        <taxon>Arctiinae</taxon>
        <taxon>Arctia</taxon>
    </lineage>
</organism>
<sequence>MTFLRQTRLFVLMSTEKLECEKTLKTYHNSPAYTAYNAAINKAVVGNLEEESSSKKGGIPKNSLNESEGLNTYLPHCTKDLTVALEPDNDIIEKNSCLSPARNDTASIPLTCELISSEDVINPVSSHRQSQARSSTLALSGSDKNHRNRY</sequence>
<dbReference type="EMBL" id="CADEBD010000051">
    <property type="protein sequence ID" value="CAB3221858.1"/>
    <property type="molecule type" value="Genomic_DNA"/>
</dbReference>
<proteinExistence type="predicted"/>
<evidence type="ECO:0000256" key="1">
    <source>
        <dbReference type="SAM" id="MobiDB-lite"/>
    </source>
</evidence>
<evidence type="ECO:0000313" key="3">
    <source>
        <dbReference type="Proteomes" id="UP000494256"/>
    </source>
</evidence>
<dbReference type="AlphaFoldDB" id="A0A8S0YR49"/>
<feature type="compositionally biased region" description="Polar residues" evidence="1">
    <location>
        <begin position="123"/>
        <end position="139"/>
    </location>
</feature>
<feature type="region of interest" description="Disordered" evidence="1">
    <location>
        <begin position="123"/>
        <end position="150"/>
    </location>
</feature>
<dbReference type="OrthoDB" id="122438at2759"/>
<evidence type="ECO:0000313" key="2">
    <source>
        <dbReference type="EMBL" id="CAB3221858.1"/>
    </source>
</evidence>
<reference evidence="2 3" key="1">
    <citation type="submission" date="2020-04" db="EMBL/GenBank/DDBJ databases">
        <authorList>
            <person name="Wallbank WR R."/>
            <person name="Pardo Diaz C."/>
            <person name="Kozak K."/>
            <person name="Martin S."/>
            <person name="Jiggins C."/>
            <person name="Moest M."/>
            <person name="Warren A I."/>
            <person name="Byers J.R.P. K."/>
            <person name="Montejo-Kovacevich G."/>
            <person name="Yen C E."/>
        </authorList>
    </citation>
    <scope>NUCLEOTIDE SEQUENCE [LARGE SCALE GENOMIC DNA]</scope>
</reference>
<gene>
    <name evidence="2" type="ORF">APLA_LOCUS1023</name>
</gene>